<name>X1CY73_9ZZZZ</name>
<organism evidence="1">
    <name type="scientific">marine sediment metagenome</name>
    <dbReference type="NCBI Taxonomy" id="412755"/>
    <lineage>
        <taxon>unclassified sequences</taxon>
        <taxon>metagenomes</taxon>
        <taxon>ecological metagenomes</taxon>
    </lineage>
</organism>
<sequence length="243" mass="27440">LTFDSPIECWKCNIEGDTSDVNATSSQGEANFEVLGDQNSFTFIADPPIPSDWNVVLNPEYPSFPDIYEINTLGACVSHYWEEGADQSVAINWDKNLTMPIDMSDYVVTSAKISVVANGSVETYSDDPPNYSEGIDTANDNCEFFSTGDYARFYVKISDLEKNKEYEIAYYQTYNLGQDSDPEIAYMNDTQLISVPEESLIIFLTSVLNSDNNNFTITIGMRIWCEDNFPQDSDRWNLLIIKS</sequence>
<accession>X1CY73</accession>
<dbReference type="AlphaFoldDB" id="X1CY73"/>
<feature type="non-terminal residue" evidence="1">
    <location>
        <position position="243"/>
    </location>
</feature>
<gene>
    <name evidence="1" type="ORF">S01H4_56305</name>
</gene>
<feature type="non-terminal residue" evidence="1">
    <location>
        <position position="1"/>
    </location>
</feature>
<reference evidence="1" key="1">
    <citation type="journal article" date="2014" name="Front. Microbiol.">
        <title>High frequency of phylogenetically diverse reductive dehalogenase-homologous genes in deep subseafloor sedimentary metagenomes.</title>
        <authorList>
            <person name="Kawai M."/>
            <person name="Futagami T."/>
            <person name="Toyoda A."/>
            <person name="Takaki Y."/>
            <person name="Nishi S."/>
            <person name="Hori S."/>
            <person name="Arai W."/>
            <person name="Tsubouchi T."/>
            <person name="Morono Y."/>
            <person name="Uchiyama I."/>
            <person name="Ito T."/>
            <person name="Fujiyama A."/>
            <person name="Inagaki F."/>
            <person name="Takami H."/>
        </authorList>
    </citation>
    <scope>NUCLEOTIDE SEQUENCE</scope>
    <source>
        <strain evidence="1">Expedition CK06-06</strain>
    </source>
</reference>
<comment type="caution">
    <text evidence="1">The sequence shown here is derived from an EMBL/GenBank/DDBJ whole genome shotgun (WGS) entry which is preliminary data.</text>
</comment>
<protein>
    <submittedName>
        <fullName evidence="1">Uncharacterized protein</fullName>
    </submittedName>
</protein>
<dbReference type="EMBL" id="BART01032612">
    <property type="protein sequence ID" value="GAH12817.1"/>
    <property type="molecule type" value="Genomic_DNA"/>
</dbReference>
<evidence type="ECO:0000313" key="1">
    <source>
        <dbReference type="EMBL" id="GAH12817.1"/>
    </source>
</evidence>
<proteinExistence type="predicted"/>